<protein>
    <recommendedName>
        <fullName evidence="11">Bifunctional protein HldE</fullName>
    </recommendedName>
    <domain>
        <recommendedName>
            <fullName evidence="11">D-beta-D-heptose 7-phosphate kinase</fullName>
            <ecNumber evidence="11">2.7.1.167</ecNumber>
        </recommendedName>
        <alternativeName>
            <fullName evidence="11">D-beta-D-heptose 7-phosphotransferase</fullName>
        </alternativeName>
        <alternativeName>
            <fullName evidence="11">D-glycero-beta-D-manno-heptose-7-phosphate kinase</fullName>
        </alternativeName>
    </domain>
    <domain>
        <recommendedName>
            <fullName evidence="11">D-beta-D-heptose 1-phosphate adenylyltransferase</fullName>
            <ecNumber evidence="11">2.7.7.70</ecNumber>
        </recommendedName>
        <alternativeName>
            <fullName evidence="11">D-glycero-beta-D-manno-heptose 1-phosphate adenylyltransferase</fullName>
        </alternativeName>
    </domain>
</protein>
<evidence type="ECO:0000256" key="11">
    <source>
        <dbReference type="HAMAP-Rule" id="MF_01603"/>
    </source>
</evidence>
<evidence type="ECO:0000256" key="4">
    <source>
        <dbReference type="ARBA" id="ARBA00022695"/>
    </source>
</evidence>
<keyword evidence="7 11" id="KW-0067">ATP-binding</keyword>
<dbReference type="HAMAP" id="MF_01603">
    <property type="entry name" value="HldE"/>
    <property type="match status" value="1"/>
</dbReference>
<dbReference type="PANTHER" id="PTHR46969">
    <property type="entry name" value="BIFUNCTIONAL PROTEIN HLDE"/>
    <property type="match status" value="1"/>
</dbReference>
<dbReference type="GO" id="GO:0005524">
    <property type="term" value="F:ATP binding"/>
    <property type="evidence" value="ECO:0007669"/>
    <property type="project" value="UniProtKB-UniRule"/>
</dbReference>
<dbReference type="InterPro" id="IPR014729">
    <property type="entry name" value="Rossmann-like_a/b/a_fold"/>
</dbReference>
<dbReference type="UniPathway" id="UPA00356">
    <property type="reaction ID" value="UER00437"/>
</dbReference>
<gene>
    <name evidence="11" type="primary">hldE</name>
    <name evidence="14" type="ORF">AcetOrient_orf02607</name>
</gene>
<sequence>MINTLNFGRLVVIGDLLLDQYVLGSVKRISPEAPVPVLLKTHQKIVPGGAANVAVNAAALGCSVALVGVVGADKNATELKHALSVWPSIDVQGVVEQQGWSTISKMRVLSGQQQIVRIDEEMIIEFSQETQNRLIKACIAALETADVLICSDYAKGVLSENILQNVITYARSKNIPVIVDPKRDNFACYRGASLITPNRAEMERATGLSLRTNQEVEQAARVASEQFGGDVLVTRSEEGMSLWQRNGHIKHEVAHKSEVYDVSGAGDTVIATIASVISAKKDIDTAVVIATVAASIAVSKLGTAVVTQSELSQKLRSDIGDNTILVPLERAQEIVQNWQEHGASVVFTNGCFDLVHPGHISLIHKAAQFGDKLVVALNSDASVRRLKGDTRPVQSERARAAVVGALRDVDMVIIFEEDTPLEVISALKPNVLVKGSDYTEDTVVGSEFVKSSGGRVELVTLIEGHSTSSLVQKMAKIT</sequence>
<dbReference type="SUPFAM" id="SSF53613">
    <property type="entry name" value="Ribokinase-like"/>
    <property type="match status" value="1"/>
</dbReference>
<evidence type="ECO:0000256" key="5">
    <source>
        <dbReference type="ARBA" id="ARBA00022741"/>
    </source>
</evidence>
<proteinExistence type="inferred from homology"/>
<evidence type="ECO:0000256" key="10">
    <source>
        <dbReference type="ARBA" id="ARBA00047428"/>
    </source>
</evidence>
<dbReference type="PANTHER" id="PTHR46969:SF1">
    <property type="entry name" value="BIFUNCTIONAL PROTEIN HLDE"/>
    <property type="match status" value="1"/>
</dbReference>
<dbReference type="NCBIfam" id="TIGR02199">
    <property type="entry name" value="rfaE_dom_II"/>
    <property type="match status" value="1"/>
</dbReference>
<name>A0A2Z5ZHM8_9PROT</name>
<reference evidence="14 15" key="1">
    <citation type="submission" date="2018-02" db="EMBL/GenBank/DDBJ databases">
        <title>Acetobacter orientalis genome.</title>
        <authorList>
            <person name="Nakashima N."/>
            <person name="Tamura T."/>
        </authorList>
    </citation>
    <scope>NUCLEOTIDE SEQUENCE [LARGE SCALE GENOMIC DNA]</scope>
    <source>
        <strain evidence="14 15">FAN1</strain>
    </source>
</reference>
<dbReference type="KEGG" id="aot:AcetOri_orf02607"/>
<evidence type="ECO:0000313" key="15">
    <source>
        <dbReference type="Proteomes" id="UP000270034"/>
    </source>
</evidence>
<comment type="subunit">
    <text evidence="11">Homodimer.</text>
</comment>
<dbReference type="NCBIfam" id="TIGR00125">
    <property type="entry name" value="cyt_tran_rel"/>
    <property type="match status" value="1"/>
</dbReference>
<keyword evidence="9 11" id="KW-0119">Carbohydrate metabolism</keyword>
<keyword evidence="4 11" id="KW-0548">Nucleotidyltransferase</keyword>
<dbReference type="Gene3D" id="3.40.50.620">
    <property type="entry name" value="HUPs"/>
    <property type="match status" value="1"/>
</dbReference>
<dbReference type="RefSeq" id="WP_048840344.1">
    <property type="nucleotide sequence ID" value="NZ_BAMX01000007.1"/>
</dbReference>
<evidence type="ECO:0000259" key="12">
    <source>
        <dbReference type="Pfam" id="PF00294"/>
    </source>
</evidence>
<feature type="region of interest" description="Cytidylyltransferase" evidence="11">
    <location>
        <begin position="347"/>
        <end position="478"/>
    </location>
</feature>
<accession>A0A2Z5ZHM8</accession>
<dbReference type="AlphaFoldDB" id="A0A2Z5ZHM8"/>
<dbReference type="EC" id="2.7.1.167" evidence="11"/>
<dbReference type="InterPro" id="IPR004821">
    <property type="entry name" value="Cyt_trans-like"/>
</dbReference>
<comment type="pathway">
    <text evidence="11">Nucleotide-sugar biosynthesis; ADP-L-glycero-beta-D-manno-heptose biosynthesis; ADP-L-glycero-beta-D-manno-heptose from D-glycero-beta-D-manno-heptose 7-phosphate: step 1/4.</text>
</comment>
<dbReference type="Pfam" id="PF00294">
    <property type="entry name" value="PfkB"/>
    <property type="match status" value="1"/>
</dbReference>
<dbReference type="Proteomes" id="UP000270034">
    <property type="component" value="Chromosome"/>
</dbReference>
<dbReference type="GO" id="GO:0016773">
    <property type="term" value="F:phosphotransferase activity, alcohol group as acceptor"/>
    <property type="evidence" value="ECO:0007669"/>
    <property type="project" value="InterPro"/>
</dbReference>
<evidence type="ECO:0000256" key="7">
    <source>
        <dbReference type="ARBA" id="ARBA00022840"/>
    </source>
</evidence>
<feature type="active site" evidence="11">
    <location>
        <position position="267"/>
    </location>
</feature>
<comment type="catalytic activity">
    <reaction evidence="11">
        <text>D-glycero-beta-D-manno-heptose 7-phosphate + ATP = D-glycero-beta-D-manno-heptose 1,7-bisphosphate + ADP + H(+)</text>
        <dbReference type="Rhea" id="RHEA:27473"/>
        <dbReference type="ChEBI" id="CHEBI:15378"/>
        <dbReference type="ChEBI" id="CHEBI:30616"/>
        <dbReference type="ChEBI" id="CHEBI:60204"/>
        <dbReference type="ChEBI" id="CHEBI:60208"/>
        <dbReference type="ChEBI" id="CHEBI:456216"/>
        <dbReference type="EC" id="2.7.1.167"/>
    </reaction>
</comment>
<dbReference type="EC" id="2.7.7.70" evidence="11"/>
<dbReference type="CDD" id="cd01172">
    <property type="entry name" value="RfaE_like"/>
    <property type="match status" value="1"/>
</dbReference>
<keyword evidence="5 11" id="KW-0547">Nucleotide-binding</keyword>
<dbReference type="InterPro" id="IPR011611">
    <property type="entry name" value="PfkB_dom"/>
</dbReference>
<dbReference type="Gene3D" id="3.40.1190.20">
    <property type="match status" value="1"/>
</dbReference>
<comment type="catalytic activity">
    <reaction evidence="10 11">
        <text>D-glycero-beta-D-manno-heptose 1-phosphate + ATP + H(+) = ADP-D-glycero-beta-D-manno-heptose + diphosphate</text>
        <dbReference type="Rhea" id="RHEA:27465"/>
        <dbReference type="ChEBI" id="CHEBI:15378"/>
        <dbReference type="ChEBI" id="CHEBI:30616"/>
        <dbReference type="ChEBI" id="CHEBI:33019"/>
        <dbReference type="ChEBI" id="CHEBI:59967"/>
        <dbReference type="ChEBI" id="CHEBI:61593"/>
        <dbReference type="EC" id="2.7.7.70"/>
    </reaction>
</comment>
<dbReference type="EMBL" id="AP018515">
    <property type="protein sequence ID" value="BBC80090.1"/>
    <property type="molecule type" value="Genomic_DNA"/>
</dbReference>
<evidence type="ECO:0000256" key="2">
    <source>
        <dbReference type="ARBA" id="ARBA00003753"/>
    </source>
</evidence>
<dbReference type="InterPro" id="IPR011914">
    <property type="entry name" value="RfaE_dom_II"/>
</dbReference>
<feature type="domain" description="Carbohydrate kinase PfkB" evidence="12">
    <location>
        <begin position="10"/>
        <end position="305"/>
    </location>
</feature>
<comment type="function">
    <text evidence="2 11">Catalyzes the ADP transfer from ATP to D-glycero-beta-D-manno-heptose 1-phosphate, yielding ADP-D-glycero-beta-D-manno-heptose.</text>
</comment>
<dbReference type="SUPFAM" id="SSF52374">
    <property type="entry name" value="Nucleotidylyl transferase"/>
    <property type="match status" value="1"/>
</dbReference>
<dbReference type="InterPro" id="IPR029056">
    <property type="entry name" value="Ribokinase-like"/>
</dbReference>
<comment type="function">
    <text evidence="1 11">Catalyzes the phosphorylation of D-glycero-D-manno-heptose 7-phosphate at the C-1 position to selectively form D-glycero-beta-D-manno-heptose-1,7-bisphosphate.</text>
</comment>
<comment type="similarity">
    <text evidence="11">In the N-terminal section; belongs to the carbohydrate kinase PfkB family.</text>
</comment>
<feature type="region of interest" description="Ribokinase" evidence="11">
    <location>
        <begin position="1"/>
        <end position="318"/>
    </location>
</feature>
<keyword evidence="8 11" id="KW-0511">Multifunctional enzyme</keyword>
<dbReference type="InterPro" id="IPR011913">
    <property type="entry name" value="RfaE_dom_I"/>
</dbReference>
<dbReference type="GO" id="GO:0033785">
    <property type="term" value="F:heptose 7-phosphate kinase activity"/>
    <property type="evidence" value="ECO:0007669"/>
    <property type="project" value="UniProtKB-UniRule"/>
</dbReference>
<comment type="pathway">
    <text evidence="11">Nucleotide-sugar biosynthesis; ADP-L-glycero-beta-D-manno-heptose biosynthesis; ADP-L-glycero-beta-D-manno-heptose from D-glycero-beta-D-manno-heptose 7-phosphate: step 3/4.</text>
</comment>
<comment type="similarity">
    <text evidence="11">In the C-terminal section; belongs to the cytidylyltransferase family.</text>
</comment>
<evidence type="ECO:0000256" key="8">
    <source>
        <dbReference type="ARBA" id="ARBA00023268"/>
    </source>
</evidence>
<dbReference type="GO" id="GO:0005829">
    <property type="term" value="C:cytosol"/>
    <property type="evidence" value="ECO:0007669"/>
    <property type="project" value="TreeGrafter"/>
</dbReference>
<dbReference type="InterPro" id="IPR023030">
    <property type="entry name" value="Bifunc_HldE"/>
</dbReference>
<evidence type="ECO:0000256" key="9">
    <source>
        <dbReference type="ARBA" id="ARBA00023277"/>
    </source>
</evidence>
<organism evidence="14 15">
    <name type="scientific">Acetobacter orientalis</name>
    <dbReference type="NCBI Taxonomy" id="146474"/>
    <lineage>
        <taxon>Bacteria</taxon>
        <taxon>Pseudomonadati</taxon>
        <taxon>Pseudomonadota</taxon>
        <taxon>Alphaproteobacteria</taxon>
        <taxon>Acetobacterales</taxon>
        <taxon>Acetobacteraceae</taxon>
        <taxon>Acetobacter</taxon>
    </lineage>
</organism>
<keyword evidence="6 11" id="KW-0418">Kinase</keyword>
<evidence type="ECO:0000259" key="13">
    <source>
        <dbReference type="Pfam" id="PF01467"/>
    </source>
</evidence>
<dbReference type="GO" id="GO:0097171">
    <property type="term" value="P:ADP-L-glycero-beta-D-manno-heptose biosynthetic process"/>
    <property type="evidence" value="ECO:0007669"/>
    <property type="project" value="UniProtKB-UniPathway"/>
</dbReference>
<dbReference type="GeneID" id="76203430"/>
<keyword evidence="3 11" id="KW-0808">Transferase</keyword>
<feature type="binding site" evidence="11">
    <location>
        <begin position="198"/>
        <end position="201"/>
    </location>
    <ligand>
        <name>ATP</name>
        <dbReference type="ChEBI" id="CHEBI:30616"/>
    </ligand>
</feature>
<evidence type="ECO:0000313" key="14">
    <source>
        <dbReference type="EMBL" id="BBC80090.1"/>
    </source>
</evidence>
<evidence type="ECO:0000256" key="6">
    <source>
        <dbReference type="ARBA" id="ARBA00022777"/>
    </source>
</evidence>
<dbReference type="NCBIfam" id="TIGR02198">
    <property type="entry name" value="rfaE_dom_I"/>
    <property type="match status" value="1"/>
</dbReference>
<feature type="domain" description="Cytidyltransferase-like" evidence="13">
    <location>
        <begin position="347"/>
        <end position="442"/>
    </location>
</feature>
<dbReference type="Pfam" id="PF01467">
    <property type="entry name" value="CTP_transf_like"/>
    <property type="match status" value="1"/>
</dbReference>
<evidence type="ECO:0000256" key="1">
    <source>
        <dbReference type="ARBA" id="ARBA00002319"/>
    </source>
</evidence>
<evidence type="ECO:0000256" key="3">
    <source>
        <dbReference type="ARBA" id="ARBA00022679"/>
    </source>
</evidence>
<dbReference type="GO" id="GO:0033786">
    <property type="term" value="F:heptose-1-phosphate adenylyltransferase activity"/>
    <property type="evidence" value="ECO:0007669"/>
    <property type="project" value="UniProtKB-UniRule"/>
</dbReference>